<evidence type="ECO:0000256" key="8">
    <source>
        <dbReference type="ARBA" id="ARBA00022824"/>
    </source>
</evidence>
<protein>
    <recommendedName>
        <fullName evidence="4">dolichyl-phosphate beta-glucosyltransferase</fullName>
        <ecNumber evidence="4">2.4.1.117</ecNumber>
    </recommendedName>
</protein>
<evidence type="ECO:0000259" key="15">
    <source>
        <dbReference type="Pfam" id="PF00535"/>
    </source>
</evidence>
<dbReference type="Gene3D" id="3.90.550.10">
    <property type="entry name" value="Spore Coat Polysaccharide Biosynthesis Protein SpsA, Chain A"/>
    <property type="match status" value="1"/>
</dbReference>
<proteinExistence type="inferred from homology"/>
<accession>A0AAN6EW01</accession>
<comment type="subcellular location">
    <subcellularLocation>
        <location evidence="1">Endoplasmic reticulum membrane</location>
        <topology evidence="1">Single-pass membrane protein</topology>
    </subcellularLocation>
</comment>
<evidence type="ECO:0000256" key="6">
    <source>
        <dbReference type="ARBA" id="ARBA00022679"/>
    </source>
</evidence>
<evidence type="ECO:0000256" key="14">
    <source>
        <dbReference type="SAM" id="Phobius"/>
    </source>
</evidence>
<dbReference type="PANTHER" id="PTHR10859">
    <property type="entry name" value="GLYCOSYL TRANSFERASE"/>
    <property type="match status" value="1"/>
</dbReference>
<keyword evidence="5 16" id="KW-0328">Glycosyltransferase</keyword>
<feature type="compositionally biased region" description="Low complexity" evidence="13">
    <location>
        <begin position="188"/>
        <end position="213"/>
    </location>
</feature>
<evidence type="ECO:0000256" key="2">
    <source>
        <dbReference type="ARBA" id="ARBA00004922"/>
    </source>
</evidence>
<dbReference type="GO" id="GO:0005789">
    <property type="term" value="C:endoplasmic reticulum membrane"/>
    <property type="evidence" value="ECO:0007669"/>
    <property type="project" value="UniProtKB-SubCell"/>
</dbReference>
<evidence type="ECO:0000256" key="3">
    <source>
        <dbReference type="ARBA" id="ARBA00006739"/>
    </source>
</evidence>
<keyword evidence="7 14" id="KW-0812">Transmembrane</keyword>
<feature type="domain" description="Glycosyltransferase 2-like" evidence="15">
    <location>
        <begin position="265"/>
        <end position="347"/>
    </location>
</feature>
<dbReference type="CDD" id="cd04188">
    <property type="entry name" value="DPG_synthase"/>
    <property type="match status" value="1"/>
</dbReference>
<comment type="pathway">
    <text evidence="2">Protein modification; protein glycosylation.</text>
</comment>
<dbReference type="SUPFAM" id="SSF53448">
    <property type="entry name" value="Nucleotide-diphospho-sugar transferases"/>
    <property type="match status" value="1"/>
</dbReference>
<keyword evidence="11 14" id="KW-0472">Membrane</keyword>
<organism evidence="16 17">
    <name type="scientific">Exophiala dermatitidis</name>
    <name type="common">Black yeast-like fungus</name>
    <name type="synonym">Wangiella dermatitidis</name>
    <dbReference type="NCBI Taxonomy" id="5970"/>
    <lineage>
        <taxon>Eukaryota</taxon>
        <taxon>Fungi</taxon>
        <taxon>Dikarya</taxon>
        <taxon>Ascomycota</taxon>
        <taxon>Pezizomycotina</taxon>
        <taxon>Eurotiomycetes</taxon>
        <taxon>Chaetothyriomycetidae</taxon>
        <taxon>Chaetothyriales</taxon>
        <taxon>Herpotrichiellaceae</taxon>
        <taxon>Exophiala</taxon>
    </lineage>
</organism>
<evidence type="ECO:0000313" key="17">
    <source>
        <dbReference type="Proteomes" id="UP001161757"/>
    </source>
</evidence>
<evidence type="ECO:0000256" key="12">
    <source>
        <dbReference type="ARBA" id="ARBA00045097"/>
    </source>
</evidence>
<evidence type="ECO:0000256" key="11">
    <source>
        <dbReference type="ARBA" id="ARBA00023136"/>
    </source>
</evidence>
<dbReference type="FunFam" id="3.90.550.10:FF:000143">
    <property type="entry name" value="Dolichyl-phosphate beta-glucosyltransferase, putative"/>
    <property type="match status" value="1"/>
</dbReference>
<dbReference type="Pfam" id="PF00535">
    <property type="entry name" value="Glycos_transf_2"/>
    <property type="match status" value="1"/>
</dbReference>
<feature type="transmembrane region" description="Helical" evidence="14">
    <location>
        <begin position="20"/>
        <end position="46"/>
    </location>
</feature>
<keyword evidence="8" id="KW-0256">Endoplasmic reticulum</keyword>
<dbReference type="Proteomes" id="UP001161757">
    <property type="component" value="Unassembled WGS sequence"/>
</dbReference>
<comment type="similarity">
    <text evidence="3">Belongs to the glycosyltransferase 2 family.</text>
</comment>
<evidence type="ECO:0000256" key="4">
    <source>
        <dbReference type="ARBA" id="ARBA00012583"/>
    </source>
</evidence>
<dbReference type="GO" id="GO:0006487">
    <property type="term" value="P:protein N-linked glycosylation"/>
    <property type="evidence" value="ECO:0007669"/>
    <property type="project" value="TreeGrafter"/>
</dbReference>
<dbReference type="InterPro" id="IPR029044">
    <property type="entry name" value="Nucleotide-diphossugar_trans"/>
</dbReference>
<feature type="compositionally biased region" description="Low complexity" evidence="13">
    <location>
        <begin position="151"/>
        <end position="164"/>
    </location>
</feature>
<dbReference type="EC" id="2.4.1.117" evidence="4"/>
<evidence type="ECO:0000256" key="13">
    <source>
        <dbReference type="SAM" id="MobiDB-lite"/>
    </source>
</evidence>
<evidence type="ECO:0000313" key="16">
    <source>
        <dbReference type="EMBL" id="KAJ8992660.1"/>
    </source>
</evidence>
<dbReference type="AlphaFoldDB" id="A0AAN6EW01"/>
<name>A0AAN6EW01_EXODE</name>
<dbReference type="InterPro" id="IPR035518">
    <property type="entry name" value="DPG_synthase"/>
</dbReference>
<keyword evidence="9" id="KW-0735">Signal-anchor</keyword>
<evidence type="ECO:0000256" key="9">
    <source>
        <dbReference type="ARBA" id="ARBA00022968"/>
    </source>
</evidence>
<keyword evidence="6 16" id="KW-0808">Transferase</keyword>
<sequence length="455" mass="50823">MGIMGRHFVDLYPRDANLTWRLVPFVLIWAAFAVIVVVWILITLFVPNPRKPRPSEKKFTTVDKAGNVTEPEPLPCWYDELLRRYVKARAEGRDDELELEKKIEPAELFMTLVVPAFNEEDRLTGMLEEAVNFLETEYGSSAAIDRKTETTETFTETSIPTSIIDNNGNDEKTDGTATTTRRRKANGTTTTAADTLSTTSPSSQPRRPQPQLRGWEILVVDDGSTDSTVLTAQTFSRVHILPKQPRRLSGPWTHRSEQGVKIPPGSIRIVSLEENRGKGGAVTHGMRHARGQYVVFADADGASKFSDLSKLVQACREIEDQDGRGVAVGSRAHLVGSEAVVKRSKLRNFLMHSFHLLLKLMTPPQTARIKDTQCGFKLFSRPTLPYIVPHMHMDGWIFDVEMLMLAEFAGIPVAEVPVGWKEVVGSKLNVVRDSIGMAVGLAVLRICWSTGIYRR</sequence>
<evidence type="ECO:0000256" key="10">
    <source>
        <dbReference type="ARBA" id="ARBA00022989"/>
    </source>
</evidence>
<evidence type="ECO:0000256" key="5">
    <source>
        <dbReference type="ARBA" id="ARBA00022676"/>
    </source>
</evidence>
<dbReference type="InterPro" id="IPR001173">
    <property type="entry name" value="Glyco_trans_2-like"/>
</dbReference>
<dbReference type="EMBL" id="JAJGCB010000005">
    <property type="protein sequence ID" value="KAJ8992660.1"/>
    <property type="molecule type" value="Genomic_DNA"/>
</dbReference>
<evidence type="ECO:0000256" key="1">
    <source>
        <dbReference type="ARBA" id="ARBA00004389"/>
    </source>
</evidence>
<evidence type="ECO:0000256" key="7">
    <source>
        <dbReference type="ARBA" id="ARBA00022692"/>
    </source>
</evidence>
<reference evidence="16" key="1">
    <citation type="submission" date="2023-01" db="EMBL/GenBank/DDBJ databases">
        <title>Exophiala dermititidis isolated from Cystic Fibrosis Patient.</title>
        <authorList>
            <person name="Kurbessoian T."/>
            <person name="Crocker A."/>
            <person name="Murante D."/>
            <person name="Hogan D.A."/>
            <person name="Stajich J.E."/>
        </authorList>
    </citation>
    <scope>NUCLEOTIDE SEQUENCE</scope>
    <source>
        <strain evidence="16">Ex8</strain>
    </source>
</reference>
<feature type="region of interest" description="Disordered" evidence="13">
    <location>
        <begin position="146"/>
        <end position="213"/>
    </location>
</feature>
<keyword evidence="10 14" id="KW-1133">Transmembrane helix</keyword>
<comment type="caution">
    <text evidence="16">The sequence shown here is derived from an EMBL/GenBank/DDBJ whole genome shotgun (WGS) entry which is preliminary data.</text>
</comment>
<dbReference type="GO" id="GO:0004581">
    <property type="term" value="F:dolichyl-phosphate beta-glucosyltransferase activity"/>
    <property type="evidence" value="ECO:0007669"/>
    <property type="project" value="UniProtKB-EC"/>
</dbReference>
<comment type="catalytic activity">
    <reaction evidence="12">
        <text>a di-trans,poly-cis-dolichyl phosphate + UDP-alpha-D-glucose = a di-trans,poly-cis-dolichyl beta-D-glucosyl phosphate + UDP</text>
        <dbReference type="Rhea" id="RHEA:15401"/>
        <dbReference type="Rhea" id="RHEA-COMP:19498"/>
        <dbReference type="Rhea" id="RHEA-COMP:19502"/>
        <dbReference type="ChEBI" id="CHEBI:57525"/>
        <dbReference type="ChEBI" id="CHEBI:57683"/>
        <dbReference type="ChEBI" id="CHEBI:58223"/>
        <dbReference type="ChEBI" id="CHEBI:58885"/>
        <dbReference type="EC" id="2.4.1.117"/>
    </reaction>
    <physiologicalReaction direction="left-to-right" evidence="12">
        <dbReference type="Rhea" id="RHEA:15402"/>
    </physiologicalReaction>
</comment>
<gene>
    <name evidence="16" type="primary">ALG5</name>
    <name evidence="16" type="ORF">HRR80_003759</name>
</gene>
<dbReference type="PANTHER" id="PTHR10859:SF91">
    <property type="entry name" value="DOLICHYL-PHOSPHATE BETA-GLUCOSYLTRANSFERASE"/>
    <property type="match status" value="1"/>
</dbReference>